<evidence type="ECO:0000313" key="2">
    <source>
        <dbReference type="EMBL" id="MBE1605908.1"/>
    </source>
</evidence>
<dbReference type="PROSITE" id="PS51186">
    <property type="entry name" value="GNAT"/>
    <property type="match status" value="1"/>
</dbReference>
<keyword evidence="3" id="KW-1185">Reference proteome</keyword>
<dbReference type="Gene3D" id="3.40.630.30">
    <property type="match status" value="1"/>
</dbReference>
<dbReference type="EMBL" id="JADBEM010000001">
    <property type="protein sequence ID" value="MBE1605908.1"/>
    <property type="molecule type" value="Genomic_DNA"/>
</dbReference>
<dbReference type="RefSeq" id="WP_192750124.1">
    <property type="nucleotide sequence ID" value="NZ_BAABJL010000223.1"/>
</dbReference>
<comment type="caution">
    <text evidence="2">The sequence shown here is derived from an EMBL/GenBank/DDBJ whole genome shotgun (WGS) entry which is preliminary data.</text>
</comment>
<evidence type="ECO:0000259" key="1">
    <source>
        <dbReference type="PROSITE" id="PS51186"/>
    </source>
</evidence>
<dbReference type="InterPro" id="IPR000182">
    <property type="entry name" value="GNAT_dom"/>
</dbReference>
<sequence>MRRDLTDGLVLRWSTAKDVEDLAKLNSLVFRWDQNEPNLGLANVVRRCMRGDHPSMGPEDVMVVEDIHKEGNRIVACAFYLQEEWEYDGIVVPVARPDIVATEPAYRNRGLIRAALEVMHERAEREGRPVQGITGIPYFYRQFGYEYAVDERGHVAVALGLLPDKPADEEPYRLRQARTEDVPAIAACYRQQQAGYLVSRRLPASFWQYYIDAEHEMEPMWNDERLRVVERAGGDFRGFVFTPYRRSDDTFTVSMIGLVPGTNLAHAAPALLRELKRLGEQTTVKRSPTPSDAPDKPLQKLVLELGRNHPLYETLEPGWLPHREAPSAWYVRVPDLPRLLRLVAPALERRLLNSRFTGHSGELKLDFYRGGLRMCFEDGKLKTVEDCRFGAYDSSAKGGFPPLPFLCLVFGHSSLDELRAAYPDIWVDGEAEAFLKTLFPKRASRLVD</sequence>
<dbReference type="GO" id="GO:0034069">
    <property type="term" value="F:aminoglycoside N-acetyltransferase activity"/>
    <property type="evidence" value="ECO:0007669"/>
    <property type="project" value="TreeGrafter"/>
</dbReference>
<dbReference type="Proteomes" id="UP000638648">
    <property type="component" value="Unassembled WGS sequence"/>
</dbReference>
<dbReference type="SUPFAM" id="SSF55729">
    <property type="entry name" value="Acyl-CoA N-acyltransferases (Nat)"/>
    <property type="match status" value="1"/>
</dbReference>
<dbReference type="PANTHER" id="PTHR37817">
    <property type="entry name" value="N-ACETYLTRANSFERASE EIS"/>
    <property type="match status" value="1"/>
</dbReference>
<dbReference type="InterPro" id="IPR051554">
    <property type="entry name" value="Acetyltransferase_Eis"/>
</dbReference>
<dbReference type="CDD" id="cd04301">
    <property type="entry name" value="NAT_SF"/>
    <property type="match status" value="1"/>
</dbReference>
<dbReference type="GO" id="GO:0030649">
    <property type="term" value="P:aminoglycoside antibiotic catabolic process"/>
    <property type="evidence" value="ECO:0007669"/>
    <property type="project" value="TreeGrafter"/>
</dbReference>
<organism evidence="2 3">
    <name type="scientific">Actinopolymorpha pittospori</name>
    <dbReference type="NCBI Taxonomy" id="648752"/>
    <lineage>
        <taxon>Bacteria</taxon>
        <taxon>Bacillati</taxon>
        <taxon>Actinomycetota</taxon>
        <taxon>Actinomycetes</taxon>
        <taxon>Propionibacteriales</taxon>
        <taxon>Actinopolymorphaceae</taxon>
        <taxon>Actinopolymorpha</taxon>
    </lineage>
</organism>
<dbReference type="InterPro" id="IPR016181">
    <property type="entry name" value="Acyl_CoA_acyltransferase"/>
</dbReference>
<proteinExistence type="predicted"/>
<dbReference type="PANTHER" id="PTHR37817:SF1">
    <property type="entry name" value="N-ACETYLTRANSFERASE EIS"/>
    <property type="match status" value="1"/>
</dbReference>
<accession>A0A927MW82</accession>
<reference evidence="2" key="1">
    <citation type="submission" date="2020-10" db="EMBL/GenBank/DDBJ databases">
        <title>Sequencing the genomes of 1000 actinobacteria strains.</title>
        <authorList>
            <person name="Klenk H.-P."/>
        </authorList>
    </citation>
    <scope>NUCLEOTIDE SEQUENCE</scope>
    <source>
        <strain evidence="2">DSM 45354</strain>
    </source>
</reference>
<evidence type="ECO:0000313" key="3">
    <source>
        <dbReference type="Proteomes" id="UP000638648"/>
    </source>
</evidence>
<dbReference type="Pfam" id="PF13527">
    <property type="entry name" value="Acetyltransf_9"/>
    <property type="match status" value="1"/>
</dbReference>
<protein>
    <submittedName>
        <fullName evidence="2">GNAT superfamily N-acetyltransferase</fullName>
    </submittedName>
</protein>
<feature type="domain" description="N-acetyltransferase" evidence="1">
    <location>
        <begin position="9"/>
        <end position="168"/>
    </location>
</feature>
<gene>
    <name evidence="2" type="ORF">HEB94_002756</name>
</gene>
<name>A0A927MW82_9ACTN</name>
<dbReference type="AlphaFoldDB" id="A0A927MW82"/>